<feature type="transmembrane region" description="Helical" evidence="1">
    <location>
        <begin position="56"/>
        <end position="80"/>
    </location>
</feature>
<evidence type="ECO:0000313" key="2">
    <source>
        <dbReference type="EMBL" id="BAA31005.1"/>
    </source>
</evidence>
<feature type="transmembrane region" description="Helical" evidence="1">
    <location>
        <begin position="116"/>
        <end position="135"/>
    </location>
</feature>
<dbReference type="PIR" id="F71201">
    <property type="entry name" value="F71201"/>
</dbReference>
<evidence type="ECO:0000313" key="3">
    <source>
        <dbReference type="Proteomes" id="UP000000752"/>
    </source>
</evidence>
<dbReference type="KEGG" id="pho:PH1883"/>
<dbReference type="EMBL" id="BA000001">
    <property type="protein sequence ID" value="BAA31005.1"/>
    <property type="molecule type" value="Genomic_DNA"/>
</dbReference>
<dbReference type="EnsemblBacteria" id="BAA31005">
    <property type="protein sequence ID" value="BAA31005"/>
    <property type="gene ID" value="BAA31005"/>
</dbReference>
<feature type="transmembrane region" description="Helical" evidence="1">
    <location>
        <begin position="86"/>
        <end position="104"/>
    </location>
</feature>
<reference evidence="2 3" key="1">
    <citation type="journal article" date="1998" name="DNA Res.">
        <title>Complete sequence and gene organization of the genome of a hyper-thermophilic archaebacterium, Pyrococcus horikoshii OT3.</title>
        <authorList>
            <person name="Kawarabayasi Y."/>
            <person name="Sawada M."/>
            <person name="Horikawa H."/>
            <person name="Haikawa Y."/>
            <person name="Hino Y."/>
            <person name="Yamamoto S."/>
            <person name="Sekine M."/>
            <person name="Baba S."/>
            <person name="Kosugi H."/>
            <person name="Hosoyama A."/>
            <person name="Nagai Y."/>
            <person name="Sakai M."/>
            <person name="Ogura K."/>
            <person name="Otuka R."/>
            <person name="Nakazawa H."/>
            <person name="Takamiya M."/>
            <person name="Ohfuku Y."/>
            <person name="Funahashi T."/>
            <person name="Tanaka T."/>
            <person name="Kudoh Y."/>
            <person name="Yamazaki J."/>
            <person name="Kushida N."/>
            <person name="Oguchi A."/>
            <person name="Aoki K."/>
            <person name="Nakamura Y."/>
            <person name="Robb T.F."/>
            <person name="Horikoshi K."/>
            <person name="Masuchi Y."/>
            <person name="Shizuya H."/>
            <person name="Kikuchi H."/>
        </authorList>
    </citation>
    <scope>NUCLEOTIDE SEQUENCE [LARGE SCALE GENOMIC DNA]</scope>
    <source>
        <strain evidence="3">ATCC 700860 / DSM 12428 / JCM 9974 / NBRC 100139 / OT-3</strain>
    </source>
</reference>
<sequence length="137" mass="14296">MSAYTLTGSLSVSQNSESIPCGAVSMNPPPPLFLMSKNQLVSIPSKNIGGFTYSEIVYMYSSFPISPLSIISLAFCSGWVNLGLKGTISLTPAFLAAFTISLPSSSVSAMGFSRSISFPSSAALIATSLCLYVSIAM</sequence>
<accession>O59538</accession>
<proteinExistence type="predicted"/>
<name>O59538_PYRHO</name>
<evidence type="ECO:0000256" key="1">
    <source>
        <dbReference type="SAM" id="Phobius"/>
    </source>
</evidence>
<protein>
    <submittedName>
        <fullName evidence="2">Uncharacterized protein</fullName>
    </submittedName>
</protein>
<keyword evidence="3" id="KW-1185">Reference proteome</keyword>
<keyword evidence="1" id="KW-0472">Membrane</keyword>
<dbReference type="Proteomes" id="UP000000752">
    <property type="component" value="Chromosome"/>
</dbReference>
<dbReference type="AlphaFoldDB" id="O59538"/>
<keyword evidence="1" id="KW-1133">Transmembrane helix</keyword>
<organism evidence="2 3">
    <name type="scientific">Pyrococcus horikoshii (strain ATCC 700860 / DSM 12428 / JCM 9974 / NBRC 100139 / OT-3)</name>
    <dbReference type="NCBI Taxonomy" id="70601"/>
    <lineage>
        <taxon>Archaea</taxon>
        <taxon>Methanobacteriati</taxon>
        <taxon>Methanobacteriota</taxon>
        <taxon>Thermococci</taxon>
        <taxon>Thermococcales</taxon>
        <taxon>Thermococcaceae</taxon>
        <taxon>Pyrococcus</taxon>
    </lineage>
</organism>
<gene>
    <name evidence="2" type="ordered locus">PH1883</name>
</gene>
<keyword evidence="1" id="KW-0812">Transmembrane</keyword>